<organism evidence="2 3">
    <name type="scientific">Pleuronectes platessa</name>
    <name type="common">European plaice</name>
    <dbReference type="NCBI Taxonomy" id="8262"/>
    <lineage>
        <taxon>Eukaryota</taxon>
        <taxon>Metazoa</taxon>
        <taxon>Chordata</taxon>
        <taxon>Craniata</taxon>
        <taxon>Vertebrata</taxon>
        <taxon>Euteleostomi</taxon>
        <taxon>Actinopterygii</taxon>
        <taxon>Neopterygii</taxon>
        <taxon>Teleostei</taxon>
        <taxon>Neoteleostei</taxon>
        <taxon>Acanthomorphata</taxon>
        <taxon>Carangaria</taxon>
        <taxon>Pleuronectiformes</taxon>
        <taxon>Pleuronectoidei</taxon>
        <taxon>Pleuronectidae</taxon>
        <taxon>Pleuronectes</taxon>
    </lineage>
</organism>
<comment type="caution">
    <text evidence="2">The sequence shown here is derived from an EMBL/GenBank/DDBJ whole genome shotgun (WGS) entry which is preliminary data.</text>
</comment>
<keyword evidence="3" id="KW-1185">Reference proteome</keyword>
<dbReference type="Proteomes" id="UP001153269">
    <property type="component" value="Unassembled WGS sequence"/>
</dbReference>
<evidence type="ECO:0000313" key="2">
    <source>
        <dbReference type="EMBL" id="CAB1459052.1"/>
    </source>
</evidence>
<proteinExistence type="predicted"/>
<feature type="region of interest" description="Disordered" evidence="1">
    <location>
        <begin position="19"/>
        <end position="60"/>
    </location>
</feature>
<dbReference type="AlphaFoldDB" id="A0A9N7VTK7"/>
<evidence type="ECO:0000256" key="1">
    <source>
        <dbReference type="SAM" id="MobiDB-lite"/>
    </source>
</evidence>
<evidence type="ECO:0000313" key="3">
    <source>
        <dbReference type="Proteomes" id="UP001153269"/>
    </source>
</evidence>
<dbReference type="EMBL" id="CADEAL010004414">
    <property type="protein sequence ID" value="CAB1459052.1"/>
    <property type="molecule type" value="Genomic_DNA"/>
</dbReference>
<sequence length="116" mass="13063">MRLTIRQLWKKSICSQAQIQADRSHPQDQAVRSQPQDQAVRSQPQDQAVRSQPQDKAVSSQQVAYGCQKMTKLNGLFAQEMSHPALATNVIRMKPGPTRIAVTHPRFHPENHSGLQ</sequence>
<gene>
    <name evidence="2" type="ORF">PLEPLA_LOCUS46888</name>
</gene>
<protein>
    <submittedName>
        <fullName evidence="2">Uncharacterized protein</fullName>
    </submittedName>
</protein>
<accession>A0A9N7VTK7</accession>
<reference evidence="2" key="1">
    <citation type="submission" date="2020-03" db="EMBL/GenBank/DDBJ databases">
        <authorList>
            <person name="Weist P."/>
        </authorList>
    </citation>
    <scope>NUCLEOTIDE SEQUENCE</scope>
</reference>
<name>A0A9N7VTK7_PLEPL</name>
<feature type="compositionally biased region" description="Polar residues" evidence="1">
    <location>
        <begin position="30"/>
        <end position="60"/>
    </location>
</feature>